<protein>
    <recommendedName>
        <fullName evidence="8">Sulfatase maturase</fullName>
    </recommendedName>
</protein>
<dbReference type="PANTHER" id="PTHR23150:SF36">
    <property type="entry name" value="HERCYNINE OXYGENASE"/>
    <property type="match status" value="1"/>
</dbReference>
<dbReference type="Pfam" id="PF12867">
    <property type="entry name" value="DinB_2"/>
    <property type="match status" value="1"/>
</dbReference>
<evidence type="ECO:0000256" key="1">
    <source>
        <dbReference type="ARBA" id="ARBA00023002"/>
    </source>
</evidence>
<dbReference type="OrthoDB" id="9768004at2"/>
<dbReference type="Gene3D" id="3.90.1580.10">
    <property type="entry name" value="paralog of FGE (formylglycine-generating enzyme)"/>
    <property type="match status" value="1"/>
</dbReference>
<dbReference type="InterPro" id="IPR034660">
    <property type="entry name" value="DinB/YfiT-like"/>
</dbReference>
<gene>
    <name evidence="6" type="ORF">BSZ37_13795</name>
</gene>
<evidence type="ECO:0000256" key="2">
    <source>
        <dbReference type="ARBA" id="ARBA00023004"/>
    </source>
</evidence>
<keyword evidence="7" id="KW-1185">Reference proteome</keyword>
<evidence type="ECO:0000256" key="3">
    <source>
        <dbReference type="ARBA" id="ARBA00037882"/>
    </source>
</evidence>
<evidence type="ECO:0000259" key="4">
    <source>
        <dbReference type="Pfam" id="PF03781"/>
    </source>
</evidence>
<dbReference type="SUPFAM" id="SSF109854">
    <property type="entry name" value="DinB/YfiT-like putative metalloenzymes"/>
    <property type="match status" value="1"/>
</dbReference>
<dbReference type="InterPro" id="IPR024775">
    <property type="entry name" value="DinB-like"/>
</dbReference>
<dbReference type="InterPro" id="IPR016187">
    <property type="entry name" value="CTDL_fold"/>
</dbReference>
<dbReference type="EMBL" id="MQWD01000001">
    <property type="protein sequence ID" value="PAP77432.1"/>
    <property type="molecule type" value="Genomic_DNA"/>
</dbReference>
<sequence>MPLAATATDLGARFAEVRAFTESLCDGLATEDFVVQSMEDVSPTKWHLAHTTWFWETFVLTPFADGYQLYDERYPFLFNSYYVQAGERHCRAQRGYLSRPTVEEVFAYRRHVDEAMAEFLDGFAEADRPEVADVIEVGLHHEQQHQELMLTDLKHVFAVNPLRPAFREPVDVPSVDPGPLGWRPFEAGLHEVGFESQDATTSRGRFHFDNERPRHRQFVEAFEIADRLVTCGEYLAFMADGGYDDTPLWLSLGWASRVENEWTEPFYWERDEASPTGYSVFTLSGMKPVDPNEPVSHLSCFEADAFARWAGARLPSEFEWEVAARTVWDGTGDAPGPFADAGRFHPTPAVPVGGDGTPAESPALRQMYGEVWQWTHSQYTPYPGYKPVEGALGEYNGKFMANQFVLRGGSVATSRSHIRPTYRNFFPPDATWQFTGLRLARS</sequence>
<keyword evidence="2" id="KW-0408">Iron</keyword>
<evidence type="ECO:0008006" key="8">
    <source>
        <dbReference type="Google" id="ProtNLM"/>
    </source>
</evidence>
<dbReference type="PANTHER" id="PTHR23150">
    <property type="entry name" value="SULFATASE MODIFYING FACTOR 1, 2"/>
    <property type="match status" value="1"/>
</dbReference>
<evidence type="ECO:0000313" key="6">
    <source>
        <dbReference type="EMBL" id="PAP77432.1"/>
    </source>
</evidence>
<dbReference type="InterPro" id="IPR017806">
    <property type="entry name" value="EgtB"/>
</dbReference>
<name>A0A271J1R0_9BACT</name>
<evidence type="ECO:0000259" key="5">
    <source>
        <dbReference type="Pfam" id="PF12867"/>
    </source>
</evidence>
<dbReference type="InterPro" id="IPR051043">
    <property type="entry name" value="Sulfatase_Mod_Factor_Kinase"/>
</dbReference>
<dbReference type="AlphaFoldDB" id="A0A271J1R0"/>
<organism evidence="6 7">
    <name type="scientific">Rubrivirga marina</name>
    <dbReference type="NCBI Taxonomy" id="1196024"/>
    <lineage>
        <taxon>Bacteria</taxon>
        <taxon>Pseudomonadati</taxon>
        <taxon>Rhodothermota</taxon>
        <taxon>Rhodothermia</taxon>
        <taxon>Rhodothermales</taxon>
        <taxon>Rubricoccaceae</taxon>
        <taxon>Rubrivirga</taxon>
    </lineage>
</organism>
<feature type="domain" description="DinB-like" evidence="5">
    <location>
        <begin position="14"/>
        <end position="149"/>
    </location>
</feature>
<dbReference type="InterPro" id="IPR005532">
    <property type="entry name" value="SUMF_dom"/>
</dbReference>
<evidence type="ECO:0000313" key="7">
    <source>
        <dbReference type="Proteomes" id="UP000216339"/>
    </source>
</evidence>
<dbReference type="Proteomes" id="UP000216339">
    <property type="component" value="Unassembled WGS sequence"/>
</dbReference>
<proteinExistence type="predicted"/>
<comment type="caution">
    <text evidence="6">The sequence shown here is derived from an EMBL/GenBank/DDBJ whole genome shotgun (WGS) entry which is preliminary data.</text>
</comment>
<reference evidence="6 7" key="1">
    <citation type="submission" date="2016-11" db="EMBL/GenBank/DDBJ databases">
        <title>Study of marine rhodopsin-containing bacteria.</title>
        <authorList>
            <person name="Yoshizawa S."/>
            <person name="Kumagai Y."/>
            <person name="Kogure K."/>
        </authorList>
    </citation>
    <scope>NUCLEOTIDE SEQUENCE [LARGE SCALE GENOMIC DNA]</scope>
    <source>
        <strain evidence="6 7">SAORIC-28</strain>
    </source>
</reference>
<accession>A0A271J1R0</accession>
<dbReference type="RefSeq" id="WP_095511099.1">
    <property type="nucleotide sequence ID" value="NZ_MQWD01000001.1"/>
</dbReference>
<dbReference type="GO" id="GO:0052699">
    <property type="term" value="P:ergothioneine biosynthetic process"/>
    <property type="evidence" value="ECO:0007669"/>
    <property type="project" value="InterPro"/>
</dbReference>
<feature type="domain" description="Sulfatase-modifying factor enzyme-like" evidence="4">
    <location>
        <begin position="205"/>
        <end position="441"/>
    </location>
</feature>
<dbReference type="NCBIfam" id="TIGR03440">
    <property type="entry name" value="egtB_TIGR03440"/>
    <property type="match status" value="1"/>
</dbReference>
<dbReference type="SUPFAM" id="SSF56436">
    <property type="entry name" value="C-type lectin-like"/>
    <property type="match status" value="1"/>
</dbReference>
<keyword evidence="1" id="KW-0560">Oxidoreductase</keyword>
<dbReference type="Pfam" id="PF03781">
    <property type="entry name" value="FGE-sulfatase"/>
    <property type="match status" value="1"/>
</dbReference>
<dbReference type="InterPro" id="IPR042095">
    <property type="entry name" value="SUMF_sf"/>
</dbReference>
<comment type="pathway">
    <text evidence="3">Amino-acid biosynthesis; ergothioneine biosynthesis.</text>
</comment>